<organism evidence="2 3">
    <name type="scientific">Limosa lapponica baueri</name>
    <dbReference type="NCBI Taxonomy" id="1758121"/>
    <lineage>
        <taxon>Eukaryota</taxon>
        <taxon>Metazoa</taxon>
        <taxon>Chordata</taxon>
        <taxon>Craniata</taxon>
        <taxon>Vertebrata</taxon>
        <taxon>Euteleostomi</taxon>
        <taxon>Archelosauria</taxon>
        <taxon>Archosauria</taxon>
        <taxon>Dinosauria</taxon>
        <taxon>Saurischia</taxon>
        <taxon>Theropoda</taxon>
        <taxon>Coelurosauria</taxon>
        <taxon>Aves</taxon>
        <taxon>Neognathae</taxon>
        <taxon>Neoaves</taxon>
        <taxon>Charadriiformes</taxon>
        <taxon>Scolopacidae</taxon>
        <taxon>Limosa</taxon>
    </lineage>
</organism>
<feature type="region of interest" description="Disordered" evidence="1">
    <location>
        <begin position="146"/>
        <end position="187"/>
    </location>
</feature>
<keyword evidence="3" id="KW-1185">Reference proteome</keyword>
<dbReference type="OrthoDB" id="542917at2759"/>
<feature type="compositionally biased region" description="Basic and acidic residues" evidence="1">
    <location>
        <begin position="172"/>
        <end position="185"/>
    </location>
</feature>
<feature type="compositionally biased region" description="Polar residues" evidence="1">
    <location>
        <begin position="11"/>
        <end position="22"/>
    </location>
</feature>
<feature type="region of interest" description="Disordered" evidence="1">
    <location>
        <begin position="1"/>
        <end position="26"/>
    </location>
</feature>
<evidence type="ECO:0000256" key="1">
    <source>
        <dbReference type="SAM" id="MobiDB-lite"/>
    </source>
</evidence>
<evidence type="ECO:0000313" key="3">
    <source>
        <dbReference type="Proteomes" id="UP000233556"/>
    </source>
</evidence>
<sequence length="209" mass="22114">MPMTPHHVTPPQASTGPQTSVYSRGPPYPPYNLGLVPATVSGPGGLEEVGPSMGSGEAELPKETLGNWKALLALVRGQGLALNPSPSAGENSDCRAFLTDALYLFLPLGFIDDGEKLPDKFTPPAPITAPVMSLPAEPQGIHPQLSRVQESGQSPPGAPKEGSLQYQQLPVEKVERKEVPPEHQPLKTTFEGLVQRCSAVATDPGKIDE</sequence>
<reference evidence="3" key="1">
    <citation type="submission" date="2017-11" db="EMBL/GenBank/DDBJ databases">
        <authorList>
            <person name="Lima N.C."/>
            <person name="Parody-Merino A.M."/>
            <person name="Battley P.F."/>
            <person name="Fidler A.E."/>
            <person name="Prosdocimi F."/>
        </authorList>
    </citation>
    <scope>NUCLEOTIDE SEQUENCE [LARGE SCALE GENOMIC DNA]</scope>
</reference>
<dbReference type="AlphaFoldDB" id="A0A2I0T8S8"/>
<name>A0A2I0T8S8_LIMLA</name>
<dbReference type="EMBL" id="KZ515238">
    <property type="protein sequence ID" value="PKU30196.1"/>
    <property type="molecule type" value="Genomic_DNA"/>
</dbReference>
<dbReference type="Proteomes" id="UP000233556">
    <property type="component" value="Unassembled WGS sequence"/>
</dbReference>
<proteinExistence type="predicted"/>
<protein>
    <submittedName>
        <fullName evidence="2">Protein transport protein sec31b</fullName>
    </submittedName>
</protein>
<accession>A0A2I0T8S8</accession>
<gene>
    <name evidence="2" type="ORF">llap_19500</name>
</gene>
<evidence type="ECO:0000313" key="2">
    <source>
        <dbReference type="EMBL" id="PKU30196.1"/>
    </source>
</evidence>
<reference evidence="3" key="2">
    <citation type="submission" date="2017-12" db="EMBL/GenBank/DDBJ databases">
        <title>Genome sequence of the Bar-tailed Godwit (Limosa lapponica baueri).</title>
        <authorList>
            <person name="Lima N.C.B."/>
            <person name="Parody-Merino A.M."/>
            <person name="Battley P.F."/>
            <person name="Fidler A.E."/>
            <person name="Prosdocimi F."/>
        </authorList>
    </citation>
    <scope>NUCLEOTIDE SEQUENCE [LARGE SCALE GENOMIC DNA]</scope>
</reference>